<proteinExistence type="predicted"/>
<evidence type="ECO:0000256" key="1">
    <source>
        <dbReference type="SAM" id="MobiDB-lite"/>
    </source>
</evidence>
<feature type="compositionally biased region" description="Polar residues" evidence="1">
    <location>
        <begin position="87"/>
        <end position="106"/>
    </location>
</feature>
<sequence length="351" mass="37251">MPLLTPSTVPLSLTSATNSHTILGPRTEPARDLRKTVAQLRRMNSAAKSNSRSGRRYLQLGREASRIPVLSAKGNESNFSLPGLSPGSENNSTPIANSATPNTNNGDPHDATAAPPQTSTTATTLDFDLGIGLGLDLGFHSNPRTYDHSHNYSNSIYPRTSYDDDANSSRISLATMDTGRFGAGGASSSYWGTGAGGMQGAVSLSDLILAESENMNIFAREELAAANPGTGGTSGSPTRSFWGESGGDSGKTGQGKRSSVWEDGEGFWGRGEGGVAAAREEEKPRQLFSMDGDSDVENWETRRPVTPEKSQKRRGKIGTQVQQQRGTPGSLYDGDGFLKVGHYESQMFPAV</sequence>
<keyword evidence="3" id="KW-1185">Reference proteome</keyword>
<accession>A0A9P4HT91</accession>
<dbReference type="OrthoDB" id="3546893at2759"/>
<comment type="caution">
    <text evidence="2">The sequence shown here is derived from an EMBL/GenBank/DDBJ whole genome shotgun (WGS) entry which is preliminary data.</text>
</comment>
<evidence type="ECO:0000313" key="2">
    <source>
        <dbReference type="EMBL" id="KAF2087579.1"/>
    </source>
</evidence>
<feature type="compositionally biased region" description="Basic and acidic residues" evidence="1">
    <location>
        <begin position="299"/>
        <end position="310"/>
    </location>
</feature>
<gene>
    <name evidence="2" type="ORF">K490DRAFT_56680</name>
</gene>
<organism evidence="2 3">
    <name type="scientific">Saccharata proteae CBS 121410</name>
    <dbReference type="NCBI Taxonomy" id="1314787"/>
    <lineage>
        <taxon>Eukaryota</taxon>
        <taxon>Fungi</taxon>
        <taxon>Dikarya</taxon>
        <taxon>Ascomycota</taxon>
        <taxon>Pezizomycotina</taxon>
        <taxon>Dothideomycetes</taxon>
        <taxon>Dothideomycetes incertae sedis</taxon>
        <taxon>Botryosphaeriales</taxon>
        <taxon>Saccharataceae</taxon>
        <taxon>Saccharata</taxon>
    </lineage>
</organism>
<reference evidence="2" key="1">
    <citation type="journal article" date="2020" name="Stud. Mycol.">
        <title>101 Dothideomycetes genomes: a test case for predicting lifestyles and emergence of pathogens.</title>
        <authorList>
            <person name="Haridas S."/>
            <person name="Albert R."/>
            <person name="Binder M."/>
            <person name="Bloem J."/>
            <person name="Labutti K."/>
            <person name="Salamov A."/>
            <person name="Andreopoulos B."/>
            <person name="Baker S."/>
            <person name="Barry K."/>
            <person name="Bills G."/>
            <person name="Bluhm B."/>
            <person name="Cannon C."/>
            <person name="Castanera R."/>
            <person name="Culley D."/>
            <person name="Daum C."/>
            <person name="Ezra D."/>
            <person name="Gonzalez J."/>
            <person name="Henrissat B."/>
            <person name="Kuo A."/>
            <person name="Liang C."/>
            <person name="Lipzen A."/>
            <person name="Lutzoni F."/>
            <person name="Magnuson J."/>
            <person name="Mondo S."/>
            <person name="Nolan M."/>
            <person name="Ohm R."/>
            <person name="Pangilinan J."/>
            <person name="Park H.-J."/>
            <person name="Ramirez L."/>
            <person name="Alfaro M."/>
            <person name="Sun H."/>
            <person name="Tritt A."/>
            <person name="Yoshinaga Y."/>
            <person name="Zwiers L.-H."/>
            <person name="Turgeon B."/>
            <person name="Goodwin S."/>
            <person name="Spatafora J."/>
            <person name="Crous P."/>
            <person name="Grigoriev I."/>
        </authorList>
    </citation>
    <scope>NUCLEOTIDE SEQUENCE</scope>
    <source>
        <strain evidence="2">CBS 121410</strain>
    </source>
</reference>
<name>A0A9P4HT91_9PEZI</name>
<dbReference type="Proteomes" id="UP000799776">
    <property type="component" value="Unassembled WGS sequence"/>
</dbReference>
<feature type="compositionally biased region" description="Low complexity" evidence="1">
    <location>
        <begin position="111"/>
        <end position="120"/>
    </location>
</feature>
<dbReference type="EMBL" id="ML978719">
    <property type="protein sequence ID" value="KAF2087579.1"/>
    <property type="molecule type" value="Genomic_DNA"/>
</dbReference>
<feature type="compositionally biased region" description="Gly residues" evidence="1">
    <location>
        <begin position="244"/>
        <end position="253"/>
    </location>
</feature>
<feature type="region of interest" description="Disordered" evidence="1">
    <location>
        <begin position="69"/>
        <end position="120"/>
    </location>
</feature>
<dbReference type="AlphaFoldDB" id="A0A9P4HT91"/>
<protein>
    <submittedName>
        <fullName evidence="2">Uncharacterized protein</fullName>
    </submittedName>
</protein>
<evidence type="ECO:0000313" key="3">
    <source>
        <dbReference type="Proteomes" id="UP000799776"/>
    </source>
</evidence>
<feature type="region of interest" description="Disordered" evidence="1">
    <location>
        <begin position="226"/>
        <end position="335"/>
    </location>
</feature>